<evidence type="ECO:0000313" key="2">
    <source>
        <dbReference type="Proteomes" id="UP001187192"/>
    </source>
</evidence>
<proteinExistence type="predicted"/>
<protein>
    <submittedName>
        <fullName evidence="1">Uncharacterized protein</fullName>
    </submittedName>
</protein>
<evidence type="ECO:0000313" key="1">
    <source>
        <dbReference type="EMBL" id="GMN44800.1"/>
    </source>
</evidence>
<dbReference type="AlphaFoldDB" id="A0AA88D577"/>
<reference evidence="1" key="1">
    <citation type="submission" date="2023-07" db="EMBL/GenBank/DDBJ databases">
        <title>draft genome sequence of fig (Ficus carica).</title>
        <authorList>
            <person name="Takahashi T."/>
            <person name="Nishimura K."/>
        </authorList>
    </citation>
    <scope>NUCLEOTIDE SEQUENCE</scope>
</reference>
<sequence>MIATETASSSLRAKKIARVSQRRDLSLANSVTTGLMKLHRSQISASRNSLSLQSRPRDIQPLPNLGLANSTAAAISTL</sequence>
<name>A0AA88D577_FICCA</name>
<keyword evidence="2" id="KW-1185">Reference proteome</keyword>
<accession>A0AA88D577</accession>
<dbReference type="EMBL" id="BTGU01000019">
    <property type="protein sequence ID" value="GMN44800.1"/>
    <property type="molecule type" value="Genomic_DNA"/>
</dbReference>
<gene>
    <name evidence="1" type="ORF">TIFTF001_014004</name>
</gene>
<comment type="caution">
    <text evidence="1">The sequence shown here is derived from an EMBL/GenBank/DDBJ whole genome shotgun (WGS) entry which is preliminary data.</text>
</comment>
<dbReference type="Proteomes" id="UP001187192">
    <property type="component" value="Unassembled WGS sequence"/>
</dbReference>
<organism evidence="1 2">
    <name type="scientific">Ficus carica</name>
    <name type="common">Common fig</name>
    <dbReference type="NCBI Taxonomy" id="3494"/>
    <lineage>
        <taxon>Eukaryota</taxon>
        <taxon>Viridiplantae</taxon>
        <taxon>Streptophyta</taxon>
        <taxon>Embryophyta</taxon>
        <taxon>Tracheophyta</taxon>
        <taxon>Spermatophyta</taxon>
        <taxon>Magnoliopsida</taxon>
        <taxon>eudicotyledons</taxon>
        <taxon>Gunneridae</taxon>
        <taxon>Pentapetalae</taxon>
        <taxon>rosids</taxon>
        <taxon>fabids</taxon>
        <taxon>Rosales</taxon>
        <taxon>Moraceae</taxon>
        <taxon>Ficeae</taxon>
        <taxon>Ficus</taxon>
    </lineage>
</organism>